<proteinExistence type="predicted"/>
<dbReference type="Proteomes" id="UP000029644">
    <property type="component" value="Unassembled WGS sequence"/>
</dbReference>
<reference evidence="1 2" key="1">
    <citation type="journal article" date="2014" name="Genome Announc.">
        <title>Draft Genome Sequences of Marine Flavobacterium Algibacter lectus Strains SS8 and NR4.</title>
        <authorList>
            <person name="Takatani N."/>
            <person name="Nakanishi M."/>
            <person name="Meirelles P."/>
            <person name="Mino S."/>
            <person name="Suda W."/>
            <person name="Oshima K."/>
            <person name="Hattori M."/>
            <person name="Ohkuma M."/>
            <person name="Hosokawa M."/>
            <person name="Miyashita K."/>
            <person name="Thompson F.L."/>
            <person name="Niwa A."/>
            <person name="Sawabe T."/>
            <person name="Sawabe T."/>
        </authorList>
    </citation>
    <scope>NUCLEOTIDE SEQUENCE [LARGE SCALE GENOMIC DNA]</scope>
    <source>
        <strain evidence="1 2">JCM 19300</strain>
    </source>
</reference>
<dbReference type="GO" id="GO:0016308">
    <property type="term" value="F:1-phosphatidylinositol-4-phosphate 5-kinase activity"/>
    <property type="evidence" value="ECO:0007669"/>
    <property type="project" value="UniProtKB-EC"/>
</dbReference>
<keyword evidence="1" id="KW-0418">Kinase</keyword>
<sequence>MKYICYLLLVSMSFNSFDNETYVKTFYENGSLESEGWIKQDKKEDYWKFYYNNGQIKKEGHFSNNNPIEYWYFYAPNGLKESEGHFVNGKKTNWWVFYDHSGQVSHKCQLKFNQKNGYCLKYKNGDIISASKYNAGKKIKEWYNLKDFKKENNLLNLR</sequence>
<evidence type="ECO:0000313" key="2">
    <source>
        <dbReference type="Proteomes" id="UP000029644"/>
    </source>
</evidence>
<dbReference type="EMBL" id="BBNQ01000011">
    <property type="protein sequence ID" value="GAL63359.1"/>
    <property type="molecule type" value="Genomic_DNA"/>
</dbReference>
<dbReference type="RefSeq" id="WP_042505185.1">
    <property type="nucleotide sequence ID" value="NZ_BBNQ01000011.1"/>
</dbReference>
<protein>
    <submittedName>
        <fullName evidence="1">Phophatidylinositol-4-phosphate 5-kinase</fullName>
        <ecNumber evidence="1">2.7.1.68</ecNumber>
    </submittedName>
</protein>
<gene>
    <name evidence="1" type="ORF">JCM19300_1705</name>
</gene>
<keyword evidence="1" id="KW-0808">Transferase</keyword>
<dbReference type="SUPFAM" id="SSF82185">
    <property type="entry name" value="Histone H3 K4-specific methyltransferase SET7/9 N-terminal domain"/>
    <property type="match status" value="1"/>
</dbReference>
<dbReference type="EC" id="2.7.1.68" evidence="1"/>
<dbReference type="OrthoDB" id="1223552at2"/>
<accession>A0A090VJ29</accession>
<comment type="caution">
    <text evidence="1">The sequence shown here is derived from an EMBL/GenBank/DDBJ whole genome shotgun (WGS) entry which is preliminary data.</text>
</comment>
<evidence type="ECO:0000313" key="1">
    <source>
        <dbReference type="EMBL" id="GAL63359.1"/>
    </source>
</evidence>
<dbReference type="Gene3D" id="3.90.930.1">
    <property type="match status" value="1"/>
</dbReference>
<organism evidence="1 2">
    <name type="scientific">Algibacter lectus</name>
    <dbReference type="NCBI Taxonomy" id="221126"/>
    <lineage>
        <taxon>Bacteria</taxon>
        <taxon>Pseudomonadati</taxon>
        <taxon>Bacteroidota</taxon>
        <taxon>Flavobacteriia</taxon>
        <taxon>Flavobacteriales</taxon>
        <taxon>Flavobacteriaceae</taxon>
        <taxon>Algibacter</taxon>
    </lineage>
</organism>
<name>A0A090VJ29_9FLAO</name>
<dbReference type="AlphaFoldDB" id="A0A090VJ29"/>